<name>A0A8J2T882_ZYGB2</name>
<evidence type="ECO:0000313" key="1">
    <source>
        <dbReference type="EMBL" id="CDF90547.1"/>
    </source>
</evidence>
<reference evidence="2" key="1">
    <citation type="journal article" date="2013" name="Genome Announc.">
        <title>Genome sequence of the food spoilage yeast Zygosaccharomyces bailii CLIB 213(T).</title>
        <authorList>
            <person name="Galeote V."/>
            <person name="Bigey F."/>
            <person name="Devillers H."/>
            <person name="Neuveglise C."/>
            <person name="Dequin S."/>
        </authorList>
    </citation>
    <scope>NUCLEOTIDE SEQUENCE [LARGE SCALE GENOMIC DNA]</scope>
    <source>
        <strain evidence="2">CLIB 213 / ATCC 58445 / CBS 680 / CCRC 21525 / NBRC 1098 / NCYC 1416 / NRRL Y-2227</strain>
    </source>
</reference>
<sequence length="704" mass="79841">MEFPREVLELIVSQGLDSCQTSVSWMQISSVFQKLVTNLLGVVVLQDGVSSLESIELPFLYKMLMHKSNTLYISTDHPDAERLLEFIKAYSHLVLVVQTNRNYSDVLGSLMAGIVQGCNLGTTICIVYSTLQNYLSKLYFRGISIFKQRVELSELHVVGNSAMYTDELFDINTLFERTFLYHLRKIYSLDVRSRGHNLISQDLNIIKQLKFSSFDEEWFHYFANCPNLKKIEDMKFPLRSTGRTFRLPKCDSITLTHYVEGAHYQPIDGSQICEELTLVPTIRSVDCQFYSLNFGNLKKLKLVLSNSESHNIRFTNCNFDCLQTLDCGSCLIPWSDLESSGVRLKHLKLTLSTTEQVQWLSSCPYDLEKISVGSQNVRSPSSPSSSKVHLDTISCSNVEIEIDSLWHCCLCHTLIFPNINHTTDLTIILNQALLMQSILDSNFPIEKWKLPLEDDTLVFRIPQLKHFSLVVVGKDKSYADKIAADTLIDNSSSTPFSNIFFDVNATIQNYAVSPSVFRRKSLAGADSEVARRQSTISDLSGPIGYPRRHRSSSTSSTNETNLSVKTCMFMLLGNCPEIITTNLAALEASLFSWIETKTNRISLLRIIADHLPMEFNALENLVESLSDQIVGILKFPYHIVLPCMIVEKFQVVVDFTALGLEFEKGERGQLKTNLQRYLAFKGYSVKVFTSIDRESYHVSVLLKF</sequence>
<proteinExistence type="predicted"/>
<organism evidence="1 2">
    <name type="scientific">Zygosaccharomyces bailii (strain CLIB 213 / ATCC 58445 / CBS 680 / BCRC 21525 / NBRC 1098 / NCYC 1416 / NRRL Y-2227)</name>
    <dbReference type="NCBI Taxonomy" id="1333698"/>
    <lineage>
        <taxon>Eukaryota</taxon>
        <taxon>Fungi</taxon>
        <taxon>Dikarya</taxon>
        <taxon>Ascomycota</taxon>
        <taxon>Saccharomycotina</taxon>
        <taxon>Saccharomycetes</taxon>
        <taxon>Saccharomycetales</taxon>
        <taxon>Saccharomycetaceae</taxon>
        <taxon>Zygosaccharomyces</taxon>
    </lineage>
</organism>
<accession>A0A8J2T882</accession>
<dbReference type="EMBL" id="HG316460">
    <property type="protein sequence ID" value="CDF90547.1"/>
    <property type="molecule type" value="Genomic_DNA"/>
</dbReference>
<evidence type="ECO:0000313" key="2">
    <source>
        <dbReference type="Proteomes" id="UP000019375"/>
    </source>
</evidence>
<protein>
    <submittedName>
        <fullName evidence="1">ZYBA0S07-03554g1_1</fullName>
    </submittedName>
</protein>
<dbReference type="Proteomes" id="UP000019375">
    <property type="component" value="Unassembled WGS sequence"/>
</dbReference>
<dbReference type="AlphaFoldDB" id="A0A8J2T882"/>
<dbReference type="OrthoDB" id="4067448at2759"/>
<gene>
    <name evidence="1" type="ORF">BN860_03554g</name>
</gene>
<keyword evidence="2" id="KW-1185">Reference proteome</keyword>